<dbReference type="RefSeq" id="WP_330195191.1">
    <property type="nucleotide sequence ID" value="NZ_JAZDRO010000001.1"/>
</dbReference>
<gene>
    <name evidence="8" type="ORF">V0U35_03125</name>
</gene>
<evidence type="ECO:0000256" key="5">
    <source>
        <dbReference type="ARBA" id="ARBA00049244"/>
    </source>
</evidence>
<accession>A0ABU7LVV8</accession>
<keyword evidence="9" id="KW-1185">Reference proteome</keyword>
<dbReference type="EMBL" id="JAZDRO010000001">
    <property type="protein sequence ID" value="MEE2565659.1"/>
    <property type="molecule type" value="Genomic_DNA"/>
</dbReference>
<dbReference type="InterPro" id="IPR001126">
    <property type="entry name" value="UmuC"/>
</dbReference>
<dbReference type="EC" id="2.7.7.7" evidence="2"/>
<proteinExistence type="predicted"/>
<dbReference type="CDD" id="cd03468">
    <property type="entry name" value="PolY_like"/>
    <property type="match status" value="1"/>
</dbReference>
<comment type="function">
    <text evidence="4">Poorly processive, error-prone DNA polymerase involved in untargeted mutagenesis. Copies undamaged DNA at stalled replication forks, which arise in vivo from mismatched or misaligned primer ends. These misaligned primers can be extended by PolIV. Exhibits no 3'-5' exonuclease (proofreading) activity. May be involved in translesional synthesis, in conjunction with the beta clamp from PolIII.</text>
</comment>
<dbReference type="Pfam" id="PF00817">
    <property type="entry name" value="IMS"/>
    <property type="match status" value="1"/>
</dbReference>
<sequence>MRRYACVWFPDWPMDRLRRARRDPPPSCHSAGPDETAFVLTEQGVTGLRVAAANGVAKWLGVTPGLRFADARSRAPDVQAEPVDRAADARALEALALWATRWTPLAMVDGMDALRLDITGCARLFGGEGHLLSDIGERLSAGGITARIGAGPTPGAAWALARHGAGRVTVCRAGQEVSEALTDLPVSGLRLDEAAERLLRRFGLTRIGQLYDIDRTALARRFSSKEAVSAVRFRLDQALGLYPEPLNPIRTPPDYAPRQSFVEPLISGDGLTAALDTLTEQLCELLERDGRGARDFTLTAFRADGSAASVSLSTARPVRDRAHILRLFRDRIEQIDPGFGIDLVELSAGRTGPLETDARPLSRDLAADPVDPVALSALADRLTARLGAGTVRIARPEASHDPSRAEALAVYDGALEDWTDTRSVPRSDRPARMLDQPEAVEVLAEVPDGPPLRFVWRRVPRRVKRADGPERIAPEWWRTFDSEARARDYYRIEDEEGRRYWVFREGLYQDGRGGLPRWYVHALFS</sequence>
<evidence type="ECO:0000256" key="3">
    <source>
        <dbReference type="ARBA" id="ARBA00022763"/>
    </source>
</evidence>
<dbReference type="InterPro" id="IPR017961">
    <property type="entry name" value="DNA_pol_Y-fam_little_finger"/>
</dbReference>
<feature type="domain" description="DNA polymerase Y-family little finger" evidence="7">
    <location>
        <begin position="259"/>
        <end position="350"/>
    </location>
</feature>
<dbReference type="InterPro" id="IPR043502">
    <property type="entry name" value="DNA/RNA_pol_sf"/>
</dbReference>
<feature type="domain" description="UmuC" evidence="6">
    <location>
        <begin position="49"/>
        <end position="160"/>
    </location>
</feature>
<evidence type="ECO:0000256" key="2">
    <source>
        <dbReference type="ARBA" id="ARBA00012417"/>
    </source>
</evidence>
<evidence type="ECO:0000313" key="9">
    <source>
        <dbReference type="Proteomes" id="UP001310692"/>
    </source>
</evidence>
<name>A0ABU7LVV8_9PROT</name>
<protein>
    <recommendedName>
        <fullName evidence="2">DNA-directed DNA polymerase</fullName>
        <ecNumber evidence="2">2.7.7.7</ecNumber>
    </recommendedName>
</protein>
<evidence type="ECO:0000313" key="8">
    <source>
        <dbReference type="EMBL" id="MEE2565659.1"/>
    </source>
</evidence>
<comment type="caution">
    <text evidence="8">The sequence shown here is derived from an EMBL/GenBank/DDBJ whole genome shotgun (WGS) entry which is preliminary data.</text>
</comment>
<evidence type="ECO:0000256" key="4">
    <source>
        <dbReference type="ARBA" id="ARBA00025589"/>
    </source>
</evidence>
<evidence type="ECO:0000259" key="7">
    <source>
        <dbReference type="Pfam" id="PF11799"/>
    </source>
</evidence>
<comment type="catalytic activity">
    <reaction evidence="5">
        <text>DNA(n) + a 2'-deoxyribonucleoside 5'-triphosphate = DNA(n+1) + diphosphate</text>
        <dbReference type="Rhea" id="RHEA:22508"/>
        <dbReference type="Rhea" id="RHEA-COMP:17339"/>
        <dbReference type="Rhea" id="RHEA-COMP:17340"/>
        <dbReference type="ChEBI" id="CHEBI:33019"/>
        <dbReference type="ChEBI" id="CHEBI:61560"/>
        <dbReference type="ChEBI" id="CHEBI:173112"/>
        <dbReference type="EC" id="2.7.7.7"/>
    </reaction>
</comment>
<reference evidence="8 9" key="1">
    <citation type="submission" date="2024-01" db="EMBL/GenBank/DDBJ databases">
        <title>Hyphobacterium bacterium isolated from marine sediment.</title>
        <authorList>
            <person name="Zhao S."/>
        </authorList>
    </citation>
    <scope>NUCLEOTIDE SEQUENCE [LARGE SCALE GENOMIC DNA]</scope>
    <source>
        <strain evidence="8 9">Y60-23</strain>
    </source>
</reference>
<evidence type="ECO:0000259" key="6">
    <source>
        <dbReference type="Pfam" id="PF00817"/>
    </source>
</evidence>
<dbReference type="SUPFAM" id="SSF56672">
    <property type="entry name" value="DNA/RNA polymerases"/>
    <property type="match status" value="1"/>
</dbReference>
<dbReference type="Proteomes" id="UP001310692">
    <property type="component" value="Unassembled WGS sequence"/>
</dbReference>
<comment type="subunit">
    <text evidence="1">Monomer.</text>
</comment>
<dbReference type="InterPro" id="IPR050356">
    <property type="entry name" value="SulA_CellDiv_inhibitor"/>
</dbReference>
<organism evidence="8 9">
    <name type="scientific">Hyphobacterium marinum</name>
    <dbReference type="NCBI Taxonomy" id="3116574"/>
    <lineage>
        <taxon>Bacteria</taxon>
        <taxon>Pseudomonadati</taxon>
        <taxon>Pseudomonadota</taxon>
        <taxon>Alphaproteobacteria</taxon>
        <taxon>Maricaulales</taxon>
        <taxon>Maricaulaceae</taxon>
        <taxon>Hyphobacterium</taxon>
    </lineage>
</organism>
<dbReference type="PANTHER" id="PTHR35369">
    <property type="entry name" value="BLR3025 PROTEIN-RELATED"/>
    <property type="match status" value="1"/>
</dbReference>
<dbReference type="PANTHER" id="PTHR35369:SF2">
    <property type="entry name" value="BLR3025 PROTEIN"/>
    <property type="match status" value="1"/>
</dbReference>
<dbReference type="Pfam" id="PF11799">
    <property type="entry name" value="IMS_C"/>
    <property type="match status" value="1"/>
</dbReference>
<keyword evidence="3" id="KW-0227">DNA damage</keyword>
<evidence type="ECO:0000256" key="1">
    <source>
        <dbReference type="ARBA" id="ARBA00011245"/>
    </source>
</evidence>